<evidence type="ECO:0000313" key="3">
    <source>
        <dbReference type="EMBL" id="PWJ13071.1"/>
    </source>
</evidence>
<dbReference type="Proteomes" id="UP000245720">
    <property type="component" value="Unassembled WGS sequence"/>
</dbReference>
<dbReference type="CDD" id="cd05826">
    <property type="entry name" value="Sortase_B"/>
    <property type="match status" value="1"/>
</dbReference>
<evidence type="ECO:0000256" key="1">
    <source>
        <dbReference type="SAM" id="MobiDB-lite"/>
    </source>
</evidence>
<reference evidence="3 4" key="1">
    <citation type="submission" date="2018-05" db="EMBL/GenBank/DDBJ databases">
        <title>The Hungate 1000. A catalogue of reference genomes from the rumen microbiome.</title>
        <authorList>
            <person name="Kelly W."/>
        </authorList>
    </citation>
    <scope>NUCLEOTIDE SEQUENCE [LARGE SCALE GENOMIC DNA]</scope>
    <source>
        <strain evidence="3 4">SAb67</strain>
    </source>
</reference>
<dbReference type="SUPFAM" id="SSF63817">
    <property type="entry name" value="Sortase"/>
    <property type="match status" value="1"/>
</dbReference>
<accession>A0A315Y1A8</accession>
<evidence type="ECO:0000256" key="2">
    <source>
        <dbReference type="SAM" id="Phobius"/>
    </source>
</evidence>
<dbReference type="Gene3D" id="2.40.260.10">
    <property type="entry name" value="Sortase"/>
    <property type="match status" value="1"/>
</dbReference>
<keyword evidence="2" id="KW-1133">Transmembrane helix</keyword>
<name>A0A315Y1A8_RUMFL</name>
<evidence type="ECO:0000313" key="4">
    <source>
        <dbReference type="Proteomes" id="UP000245720"/>
    </source>
</evidence>
<organism evidence="3 4">
    <name type="scientific">Ruminococcus flavefaciens</name>
    <dbReference type="NCBI Taxonomy" id="1265"/>
    <lineage>
        <taxon>Bacteria</taxon>
        <taxon>Bacillati</taxon>
        <taxon>Bacillota</taxon>
        <taxon>Clostridia</taxon>
        <taxon>Eubacteriales</taxon>
        <taxon>Oscillospiraceae</taxon>
        <taxon>Ruminococcus</taxon>
    </lineage>
</organism>
<comment type="caution">
    <text evidence="3">The sequence shown here is derived from an EMBL/GenBank/DDBJ whole genome shotgun (WGS) entry which is preliminary data.</text>
</comment>
<feature type="transmembrane region" description="Helical" evidence="2">
    <location>
        <begin position="12"/>
        <end position="33"/>
    </location>
</feature>
<dbReference type="AlphaFoldDB" id="A0A315Y1A8"/>
<gene>
    <name evidence="3" type="ORF">IE37_01570</name>
</gene>
<dbReference type="EMBL" id="QGDI01000005">
    <property type="protein sequence ID" value="PWJ13071.1"/>
    <property type="molecule type" value="Genomic_DNA"/>
</dbReference>
<keyword evidence="2" id="KW-0812">Transmembrane</keyword>
<feature type="region of interest" description="Disordered" evidence="1">
    <location>
        <begin position="303"/>
        <end position="327"/>
    </location>
</feature>
<dbReference type="InterPro" id="IPR023365">
    <property type="entry name" value="Sortase_dom-sf"/>
</dbReference>
<dbReference type="InterPro" id="IPR009835">
    <property type="entry name" value="SrtB"/>
</dbReference>
<keyword evidence="2" id="KW-0472">Membrane</keyword>
<sequence length="327" mass="37591">MEEDEISMSKKAKTIAACAVCAAALGLGGYALFLNKETDTVPKFSEVTETAELTSEDVGVLPLGWAENIDYAPSSDGMTERAKSLLRVNKDIVGWLKIDGLQLDYPVVKDPGEIPANDPYYGPEEYVPDAFYLDHDLYRNHDQEGTLYLDYRDEFGSDESQHSENQVIYGHAMWNGNMMGCLRRYRQDFDFYDVSPFIQYSSNYKTYDYVIFAFLITSGSYDATDFHYWNMEELDSEEDFNFYIDNCKSRWMLDTGVDVKYGDQLLTLSTCYADEDNSRFLVVARRLRDGEVAGDMTTIQRTEEWKKAREEKEKEAVEHDTPPKNDE</sequence>
<protein>
    <submittedName>
        <fullName evidence="3">SrtB family sortase</fullName>
    </submittedName>
</protein>
<dbReference type="OrthoDB" id="9806013at2"/>
<proteinExistence type="predicted"/>